<name>A0ABM4BUS7_HYDVU</name>
<proteinExistence type="predicted"/>
<dbReference type="RefSeq" id="XP_065652947.1">
    <property type="nucleotide sequence ID" value="XM_065796875.1"/>
</dbReference>
<organism evidence="2 3">
    <name type="scientific">Hydra vulgaris</name>
    <name type="common">Hydra</name>
    <name type="synonym">Hydra attenuata</name>
    <dbReference type="NCBI Taxonomy" id="6087"/>
    <lineage>
        <taxon>Eukaryota</taxon>
        <taxon>Metazoa</taxon>
        <taxon>Cnidaria</taxon>
        <taxon>Hydrozoa</taxon>
        <taxon>Hydroidolina</taxon>
        <taxon>Anthoathecata</taxon>
        <taxon>Aplanulata</taxon>
        <taxon>Hydridae</taxon>
        <taxon>Hydra</taxon>
    </lineage>
</organism>
<accession>A0ABM4BUS7</accession>
<dbReference type="Pfam" id="PF14291">
    <property type="entry name" value="DUF4371"/>
    <property type="match status" value="1"/>
</dbReference>
<feature type="domain" description="DUF4371" evidence="1">
    <location>
        <begin position="3"/>
        <end position="91"/>
    </location>
</feature>
<gene>
    <name evidence="3" type="primary">LOC136080260</name>
</gene>
<dbReference type="Proteomes" id="UP001652625">
    <property type="component" value="Chromosome 05"/>
</dbReference>
<evidence type="ECO:0000313" key="3">
    <source>
        <dbReference type="RefSeq" id="XP_065652947.1"/>
    </source>
</evidence>
<sequence length="327" mass="37496">MVEEIREASMFSVQIDTTQEINVQDQCSIVVRYVTESVHERVISIVNCTSTTGKGMCDSVCDVFKKVGIDVSKCIGNATDGASNMQGQYNGFNTWLNTISPVQIHVWCYAHVLILVMGDVTKKAVEVITLFGVLNTCAVFLRESYLRFNVWREFRKLKYISVIGETRWWGKDRALTKVFGNFFIKSSDQEKRVIDFLYIDMLQTFHDISTSIKFNYDARYRAKALLDSLTSFEFILTVQLFLKVFEHTTPSSEYLQTTGMDILRACNMVQGIINELSKVDRNFDSIFQAATHFLELANSELGKRNLDIEVQTGLKEKKIRTNQLLER</sequence>
<evidence type="ECO:0000259" key="1">
    <source>
        <dbReference type="Pfam" id="PF14291"/>
    </source>
</evidence>
<dbReference type="PANTHER" id="PTHR45749:SF21">
    <property type="entry name" value="DUF4371 DOMAIN-CONTAINING PROTEIN"/>
    <property type="match status" value="1"/>
</dbReference>
<reference evidence="3" key="1">
    <citation type="submission" date="2025-08" db="UniProtKB">
        <authorList>
            <consortium name="RefSeq"/>
        </authorList>
    </citation>
    <scope>IDENTIFICATION</scope>
</reference>
<dbReference type="InterPro" id="IPR025398">
    <property type="entry name" value="DUF4371"/>
</dbReference>
<dbReference type="InterPro" id="IPR012337">
    <property type="entry name" value="RNaseH-like_sf"/>
</dbReference>
<evidence type="ECO:0000313" key="2">
    <source>
        <dbReference type="Proteomes" id="UP001652625"/>
    </source>
</evidence>
<dbReference type="GeneID" id="136080260"/>
<dbReference type="SUPFAM" id="SSF53098">
    <property type="entry name" value="Ribonuclease H-like"/>
    <property type="match status" value="1"/>
</dbReference>
<protein>
    <submittedName>
        <fullName evidence="3">Zinc finger MYM-type protein 1-like</fullName>
    </submittedName>
</protein>
<dbReference type="PANTHER" id="PTHR45749">
    <property type="match status" value="1"/>
</dbReference>
<keyword evidence="2" id="KW-1185">Reference proteome</keyword>